<evidence type="ECO:0000313" key="2">
    <source>
        <dbReference type="Proteomes" id="UP001219518"/>
    </source>
</evidence>
<protein>
    <submittedName>
        <fullName evidence="1">Uncharacterized protein</fullName>
    </submittedName>
</protein>
<gene>
    <name evidence="1" type="ORF">KUF71_002038</name>
</gene>
<evidence type="ECO:0000313" key="1">
    <source>
        <dbReference type="EMBL" id="KAK3923630.1"/>
    </source>
</evidence>
<dbReference type="AlphaFoldDB" id="A0AAE1LL79"/>
<name>A0AAE1LL79_9NEOP</name>
<organism evidence="1 2">
    <name type="scientific">Frankliniella fusca</name>
    <dbReference type="NCBI Taxonomy" id="407009"/>
    <lineage>
        <taxon>Eukaryota</taxon>
        <taxon>Metazoa</taxon>
        <taxon>Ecdysozoa</taxon>
        <taxon>Arthropoda</taxon>
        <taxon>Hexapoda</taxon>
        <taxon>Insecta</taxon>
        <taxon>Pterygota</taxon>
        <taxon>Neoptera</taxon>
        <taxon>Paraneoptera</taxon>
        <taxon>Thysanoptera</taxon>
        <taxon>Terebrantia</taxon>
        <taxon>Thripoidea</taxon>
        <taxon>Thripidae</taxon>
        <taxon>Frankliniella</taxon>
    </lineage>
</organism>
<accession>A0AAE1LL79</accession>
<sequence length="24" mass="2810">MSKSLQVLLCHLKFFPGFEWQVAT</sequence>
<proteinExistence type="predicted"/>
<reference evidence="1" key="1">
    <citation type="submission" date="2021-07" db="EMBL/GenBank/DDBJ databases">
        <authorList>
            <person name="Catto M.A."/>
            <person name="Jacobson A."/>
            <person name="Kennedy G."/>
            <person name="Labadie P."/>
            <person name="Hunt B.G."/>
            <person name="Srinivasan R."/>
        </authorList>
    </citation>
    <scope>NUCLEOTIDE SEQUENCE</scope>
    <source>
        <strain evidence="1">PL_HMW_Pooled</strain>
        <tissue evidence="1">Head</tissue>
    </source>
</reference>
<keyword evidence="2" id="KW-1185">Reference proteome</keyword>
<comment type="caution">
    <text evidence="1">The sequence shown here is derived from an EMBL/GenBank/DDBJ whole genome shotgun (WGS) entry which is preliminary data.</text>
</comment>
<dbReference type="EMBL" id="JAHWGI010001147">
    <property type="protein sequence ID" value="KAK3923630.1"/>
    <property type="molecule type" value="Genomic_DNA"/>
</dbReference>
<dbReference type="Proteomes" id="UP001219518">
    <property type="component" value="Unassembled WGS sequence"/>
</dbReference>
<reference evidence="1" key="2">
    <citation type="journal article" date="2023" name="BMC Genomics">
        <title>Pest status, molecular evolution, and epigenetic factors derived from the genome assembly of Frankliniella fusca, a thysanopteran phytovirus vector.</title>
        <authorList>
            <person name="Catto M.A."/>
            <person name="Labadie P.E."/>
            <person name="Jacobson A.L."/>
            <person name="Kennedy G.G."/>
            <person name="Srinivasan R."/>
            <person name="Hunt B.G."/>
        </authorList>
    </citation>
    <scope>NUCLEOTIDE SEQUENCE</scope>
    <source>
        <strain evidence="1">PL_HMW_Pooled</strain>
    </source>
</reference>